<keyword evidence="4" id="KW-1185">Reference proteome</keyword>
<reference evidence="4" key="1">
    <citation type="submission" date="2015-07" db="EMBL/GenBank/DDBJ databases">
        <authorList>
            <person name="Rodrigo-Torres Lidia"/>
            <person name="Arahal R.David."/>
        </authorList>
    </citation>
    <scope>NUCLEOTIDE SEQUENCE [LARGE SCALE GENOMIC DNA]</scope>
    <source>
        <strain evidence="4">CECT 4801</strain>
    </source>
</reference>
<sequence length="162" mass="17822">MTNAPLSIKLDGKTDLTVTRHFHAPPALVYRAHTDPELVQRWMLGPPGWSMPVCEMDVRPGGAFRHEYSDGAGAGFTIVGEYLALEPDRRIVHVERMLIPDPTPDNNIDTRFEPDGSGTRMVLRMSLPDAGTRKAMLETGMADGMEASYANLDALDLAELES</sequence>
<evidence type="ECO:0000256" key="1">
    <source>
        <dbReference type="ARBA" id="ARBA00006817"/>
    </source>
</evidence>
<evidence type="ECO:0000313" key="3">
    <source>
        <dbReference type="EMBL" id="CTQ46812.1"/>
    </source>
</evidence>
<organism evidence="3 4">
    <name type="scientific">Roseibium aggregatum</name>
    <dbReference type="NCBI Taxonomy" id="187304"/>
    <lineage>
        <taxon>Bacteria</taxon>
        <taxon>Pseudomonadati</taxon>
        <taxon>Pseudomonadota</taxon>
        <taxon>Alphaproteobacteria</taxon>
        <taxon>Hyphomicrobiales</taxon>
        <taxon>Stappiaceae</taxon>
        <taxon>Roseibium</taxon>
    </lineage>
</organism>
<protein>
    <recommendedName>
        <fullName evidence="2">Activator of Hsp90 ATPase homologue 1/2-like C-terminal domain-containing protein</fullName>
    </recommendedName>
</protein>
<dbReference type="RefSeq" id="WP_055660905.1">
    <property type="nucleotide sequence ID" value="NZ_CXST01000004.1"/>
</dbReference>
<proteinExistence type="inferred from homology"/>
<comment type="similarity">
    <text evidence="1">Belongs to the AHA1 family.</text>
</comment>
<dbReference type="AlphaFoldDB" id="A0A0M6Y9R5"/>
<dbReference type="SUPFAM" id="SSF55961">
    <property type="entry name" value="Bet v1-like"/>
    <property type="match status" value="1"/>
</dbReference>
<dbReference type="InterPro" id="IPR023393">
    <property type="entry name" value="START-like_dom_sf"/>
</dbReference>
<dbReference type="InterPro" id="IPR013538">
    <property type="entry name" value="ASHA1/2-like_C"/>
</dbReference>
<accession>A0A0M6Y9R5</accession>
<dbReference type="Gene3D" id="3.30.530.20">
    <property type="match status" value="1"/>
</dbReference>
<dbReference type="Proteomes" id="UP000048926">
    <property type="component" value="Unassembled WGS sequence"/>
</dbReference>
<dbReference type="EMBL" id="CXST01000004">
    <property type="protein sequence ID" value="CTQ46812.1"/>
    <property type="molecule type" value="Genomic_DNA"/>
</dbReference>
<dbReference type="OrthoDB" id="9805228at2"/>
<evidence type="ECO:0000259" key="2">
    <source>
        <dbReference type="Pfam" id="PF08327"/>
    </source>
</evidence>
<dbReference type="Pfam" id="PF08327">
    <property type="entry name" value="AHSA1"/>
    <property type="match status" value="1"/>
</dbReference>
<evidence type="ECO:0000313" key="4">
    <source>
        <dbReference type="Proteomes" id="UP000048926"/>
    </source>
</evidence>
<feature type="domain" description="Activator of Hsp90 ATPase homologue 1/2-like C-terminal" evidence="2">
    <location>
        <begin position="24"/>
        <end position="155"/>
    </location>
</feature>
<gene>
    <name evidence="3" type="ORF">LAL4801_05272</name>
</gene>
<name>A0A0M6Y9R5_9HYPH</name>